<evidence type="ECO:0000256" key="2">
    <source>
        <dbReference type="PROSITE-ProRule" id="PRU00283"/>
    </source>
</evidence>
<dbReference type="GO" id="GO:0007018">
    <property type="term" value="P:microtubule-based movement"/>
    <property type="evidence" value="ECO:0007669"/>
    <property type="project" value="InterPro"/>
</dbReference>
<accession>A0A067DPI4</accession>
<protein>
    <recommendedName>
        <fullName evidence="4">Kinesin motor domain-containing protein</fullName>
    </recommendedName>
</protein>
<comment type="caution">
    <text evidence="2">Lacks conserved residue(s) required for the propagation of feature annotation.</text>
</comment>
<dbReference type="GO" id="GO:0008017">
    <property type="term" value="F:microtubule binding"/>
    <property type="evidence" value="ECO:0007669"/>
    <property type="project" value="InterPro"/>
</dbReference>
<dbReference type="GO" id="GO:0003777">
    <property type="term" value="F:microtubule motor activity"/>
    <property type="evidence" value="ECO:0007669"/>
    <property type="project" value="InterPro"/>
</dbReference>
<evidence type="ECO:0000256" key="1">
    <source>
        <dbReference type="ARBA" id="ARBA00023175"/>
    </source>
</evidence>
<feature type="region of interest" description="Disordered" evidence="3">
    <location>
        <begin position="95"/>
        <end position="114"/>
    </location>
</feature>
<comment type="similarity">
    <text evidence="2">Belongs to the TRAFAC class myosin-kinesin ATPase superfamily. Kinesin family.</text>
</comment>
<evidence type="ECO:0000313" key="5">
    <source>
        <dbReference type="EMBL" id="KDO40937.1"/>
    </source>
</evidence>
<dbReference type="Proteomes" id="UP000027120">
    <property type="component" value="Unassembled WGS sequence"/>
</dbReference>
<dbReference type="PROSITE" id="PS50067">
    <property type="entry name" value="KINESIN_MOTOR_2"/>
    <property type="match status" value="1"/>
</dbReference>
<evidence type="ECO:0000256" key="3">
    <source>
        <dbReference type="SAM" id="MobiDB-lite"/>
    </source>
</evidence>
<reference evidence="5 6" key="1">
    <citation type="submission" date="2014-04" db="EMBL/GenBank/DDBJ databases">
        <authorList>
            <consortium name="International Citrus Genome Consortium"/>
            <person name="Gmitter F."/>
            <person name="Chen C."/>
            <person name="Farmerie W."/>
            <person name="Harkins T."/>
            <person name="Desany B."/>
            <person name="Mohiuddin M."/>
            <person name="Kodira C."/>
            <person name="Borodovsky M."/>
            <person name="Lomsadze A."/>
            <person name="Burns P."/>
            <person name="Jenkins J."/>
            <person name="Prochnik S."/>
            <person name="Shu S."/>
            <person name="Chapman J."/>
            <person name="Pitluck S."/>
            <person name="Schmutz J."/>
            <person name="Rokhsar D."/>
        </authorList>
    </citation>
    <scope>NUCLEOTIDE SEQUENCE</scope>
</reference>
<proteinExistence type="inferred from homology"/>
<name>A0A067DPI4_CITSI</name>
<keyword evidence="1" id="KW-0505">Motor protein</keyword>
<keyword evidence="6" id="KW-1185">Reference proteome</keyword>
<feature type="non-terminal residue" evidence="5">
    <location>
        <position position="1"/>
    </location>
</feature>
<evidence type="ECO:0000259" key="4">
    <source>
        <dbReference type="PROSITE" id="PS50067"/>
    </source>
</evidence>
<dbReference type="STRING" id="2711.A0A067DPI4"/>
<sequence>ICSLCHSLSIFPHSLIIETLEKKSIRKATILPFKTPPFCHRPNHHSQLGTHFALFFSLFVLSPQVVQRTLTFGSILASSEEVMASTACRNGIVREGNSKSSSFKSRPHPSPSLGLAVRRSISASSVGNDGVPGRVRVAVRVRP</sequence>
<evidence type="ECO:0000313" key="6">
    <source>
        <dbReference type="Proteomes" id="UP000027120"/>
    </source>
</evidence>
<feature type="domain" description="Kinesin motor" evidence="4">
    <location>
        <begin position="134"/>
        <end position="143"/>
    </location>
</feature>
<organism evidence="5 6">
    <name type="scientific">Citrus sinensis</name>
    <name type="common">Sweet orange</name>
    <name type="synonym">Citrus aurantium var. sinensis</name>
    <dbReference type="NCBI Taxonomy" id="2711"/>
    <lineage>
        <taxon>Eukaryota</taxon>
        <taxon>Viridiplantae</taxon>
        <taxon>Streptophyta</taxon>
        <taxon>Embryophyta</taxon>
        <taxon>Tracheophyta</taxon>
        <taxon>Spermatophyta</taxon>
        <taxon>Magnoliopsida</taxon>
        <taxon>eudicotyledons</taxon>
        <taxon>Gunneridae</taxon>
        <taxon>Pentapetalae</taxon>
        <taxon>rosids</taxon>
        <taxon>malvids</taxon>
        <taxon>Sapindales</taxon>
        <taxon>Rutaceae</taxon>
        <taxon>Aurantioideae</taxon>
        <taxon>Citrus</taxon>
    </lineage>
</organism>
<dbReference type="AlphaFoldDB" id="A0A067DPI4"/>
<dbReference type="GO" id="GO:0005524">
    <property type="term" value="F:ATP binding"/>
    <property type="evidence" value="ECO:0007669"/>
    <property type="project" value="InterPro"/>
</dbReference>
<dbReference type="InterPro" id="IPR001752">
    <property type="entry name" value="Kinesin_motor_dom"/>
</dbReference>
<dbReference type="EMBL" id="KK785765">
    <property type="protein sequence ID" value="KDO40937.1"/>
    <property type="molecule type" value="Genomic_DNA"/>
</dbReference>
<gene>
    <name evidence="5" type="ORF">CISIN_1g039835mg</name>
</gene>